<feature type="compositionally biased region" description="Acidic residues" evidence="1">
    <location>
        <begin position="205"/>
        <end position="222"/>
    </location>
</feature>
<comment type="caution">
    <text evidence="2">The sequence shown here is derived from an EMBL/GenBank/DDBJ whole genome shotgun (WGS) entry which is preliminary data.</text>
</comment>
<organism evidence="2 3">
    <name type="scientific">Fusarium sarcochroum</name>
    <dbReference type="NCBI Taxonomy" id="1208366"/>
    <lineage>
        <taxon>Eukaryota</taxon>
        <taxon>Fungi</taxon>
        <taxon>Dikarya</taxon>
        <taxon>Ascomycota</taxon>
        <taxon>Pezizomycotina</taxon>
        <taxon>Sordariomycetes</taxon>
        <taxon>Hypocreomycetidae</taxon>
        <taxon>Hypocreales</taxon>
        <taxon>Nectriaceae</taxon>
        <taxon>Fusarium</taxon>
        <taxon>Fusarium lateritium species complex</taxon>
    </lineage>
</organism>
<feature type="compositionally biased region" description="Basic residues" evidence="1">
    <location>
        <begin position="979"/>
        <end position="988"/>
    </location>
</feature>
<feature type="compositionally biased region" description="Acidic residues" evidence="1">
    <location>
        <begin position="40"/>
        <end position="70"/>
    </location>
</feature>
<reference evidence="2" key="1">
    <citation type="journal article" date="2020" name="BMC Genomics">
        <title>Correction to: Identification and distribution of gene clusters required for synthesis of sphingolipid metabolism inhibitors in diverse species of the filamentous fungus Fusarium.</title>
        <authorList>
            <person name="Kim H.S."/>
            <person name="Lohmar J.M."/>
            <person name="Busman M."/>
            <person name="Brown D.W."/>
            <person name="Naumann T.A."/>
            <person name="Divon H.H."/>
            <person name="Lysoe E."/>
            <person name="Uhlig S."/>
            <person name="Proctor R.H."/>
        </authorList>
    </citation>
    <scope>NUCLEOTIDE SEQUENCE</scope>
    <source>
        <strain evidence="2">NRRL 20472</strain>
    </source>
</reference>
<dbReference type="OrthoDB" id="5103128at2759"/>
<evidence type="ECO:0000256" key="1">
    <source>
        <dbReference type="SAM" id="MobiDB-lite"/>
    </source>
</evidence>
<proteinExistence type="predicted"/>
<evidence type="ECO:0000313" key="3">
    <source>
        <dbReference type="Proteomes" id="UP000622797"/>
    </source>
</evidence>
<feature type="compositionally biased region" description="Acidic residues" evidence="1">
    <location>
        <begin position="118"/>
        <end position="131"/>
    </location>
</feature>
<gene>
    <name evidence="2" type="ORF">FSARC_14671</name>
</gene>
<dbReference type="AlphaFoldDB" id="A0A8H4SRP3"/>
<feature type="region of interest" description="Disordered" evidence="1">
    <location>
        <begin position="1"/>
        <end position="222"/>
    </location>
</feature>
<reference evidence="2" key="2">
    <citation type="submission" date="2020-05" db="EMBL/GenBank/DDBJ databases">
        <authorList>
            <person name="Kim H.-S."/>
            <person name="Proctor R.H."/>
            <person name="Brown D.W."/>
        </authorList>
    </citation>
    <scope>NUCLEOTIDE SEQUENCE</scope>
    <source>
        <strain evidence="2">NRRL 20472</strain>
    </source>
</reference>
<protein>
    <submittedName>
        <fullName evidence="2">Uncharacterized protein</fullName>
    </submittedName>
</protein>
<dbReference type="Proteomes" id="UP000622797">
    <property type="component" value="Unassembled WGS sequence"/>
</dbReference>
<feature type="compositionally biased region" description="Basic residues" evidence="1">
    <location>
        <begin position="95"/>
        <end position="112"/>
    </location>
</feature>
<keyword evidence="3" id="KW-1185">Reference proteome</keyword>
<feature type="compositionally biased region" description="Basic and acidic residues" evidence="1">
    <location>
        <begin position="1"/>
        <end position="12"/>
    </location>
</feature>
<feature type="compositionally biased region" description="Acidic residues" evidence="1">
    <location>
        <begin position="183"/>
        <end position="197"/>
    </location>
</feature>
<feature type="region of interest" description="Disordered" evidence="1">
    <location>
        <begin position="977"/>
        <end position="1001"/>
    </location>
</feature>
<dbReference type="EMBL" id="JABEXW010001341">
    <property type="protein sequence ID" value="KAF4944460.1"/>
    <property type="molecule type" value="Genomic_DNA"/>
</dbReference>
<name>A0A8H4SRP3_9HYPO</name>
<sequence length="1024" mass="116685">MSSDRAAIRKSVDTTMGNTENYERHGPSEPEGSPMNVDRGEDEDEDEDEGEEDEGEEDEEDEEEEDDDLYGLDHGSDLDYTDGSQSEDGSGSDKKGKKPMKKPKVRKGKKSKKKEEDTNFDPETNEEEEDTNFPADFLRWLHPAPPEIKTEPQSDDTESGVDYYPNVGDPGGDNDPGDGSSSENDDDGDGDDEEDALEAERYFPLEEDSGSEDSDSDADEDLDDDEIEIGTEEHTVFRNFKTQHYLDKMHLFDLNDDLEVANSVKDGVTDHEVKCMRLTQQDEDSFKKNLPDNAAALAQADSKESIARCVKKHHERYRNLIDNLVRFMLAIGKQTRLPRAMRGWFVFLMANATEPYRERLVRMLTHPSVQPLSVQYVLGQDNWHPEMFDQIPHIDLKNPGAPGDVVSSYIAIGHLSAQTHHVYCGSATNIRPTSEYIGEEDRMRGHRRILKLGADEIRQRRREVGAGGTQILFAHDMLSRSKEESRFYLASHRYPVDVRDPNSKKSAALALLAELLNMLLLNSADDQYRPRKSNYMEFITVSRQLVNGLRPKDFPEPIFHGTNVVLPLTQVPQAMWNLVEHTPSLVSTGRLIRDLKEVFHERRLLSLLPADCEPILKENDIQVTRTTINALRELYSNNILREHGLEYLTRYQANQLKKSILFVAIIREAEARGLVYEDDGIYTVQDNGLDWVNVAEIGQEIAPDGLKDLYTEEDCEKLYKSTRMVDFKEKVALAPNWDRLRLGVPKTFVKSRRQMRHPLPIKLRMVDICRHIMYSDMKDRAYIDHREEDMVKVRPNTQPTLTHLAKPVTQQLRKDVTLSTRVQVKDGAWHDPTLRDNVITELNRAFNQLRSGISHEEAASWKSLQKLKAGWADPPADESGLETPLEPFHASARGDFHTPSHETRENVELLKEHHVDPPRISKGDLRINERIVAQRDVRWEANRRAQDMFDPDHISEDPFELRDRDGQTVRRTLFSTALSKKRAGKKKAGPAQPPVASDSGTCSRCLIENVADDVRPASRLAFPV</sequence>
<accession>A0A8H4SRP3</accession>
<evidence type="ECO:0000313" key="2">
    <source>
        <dbReference type="EMBL" id="KAF4944460.1"/>
    </source>
</evidence>